<dbReference type="PANTHER" id="PTHR35174">
    <property type="entry name" value="BLL7171 PROTEIN-RELATED"/>
    <property type="match status" value="1"/>
</dbReference>
<evidence type="ECO:0000259" key="2">
    <source>
        <dbReference type="Pfam" id="PF03795"/>
    </source>
</evidence>
<organism evidence="3 4">
    <name type="scientific">Leifsonia poae</name>
    <dbReference type="NCBI Taxonomy" id="110933"/>
    <lineage>
        <taxon>Bacteria</taxon>
        <taxon>Bacillati</taxon>
        <taxon>Actinomycetota</taxon>
        <taxon>Actinomycetes</taxon>
        <taxon>Micrococcales</taxon>
        <taxon>Microbacteriaceae</taxon>
        <taxon>Leifsonia</taxon>
    </lineage>
</organism>
<dbReference type="InterPro" id="IPR005545">
    <property type="entry name" value="YCII"/>
</dbReference>
<keyword evidence="4" id="KW-1185">Reference proteome</keyword>
<gene>
    <name evidence="3" type="ORF">GCM10017584_15020</name>
</gene>
<dbReference type="AlphaFoldDB" id="A0A9W6LZ67"/>
<reference evidence="3" key="2">
    <citation type="submission" date="2023-01" db="EMBL/GenBank/DDBJ databases">
        <authorList>
            <person name="Sun Q."/>
            <person name="Evtushenko L."/>
        </authorList>
    </citation>
    <scope>NUCLEOTIDE SEQUENCE</scope>
    <source>
        <strain evidence="3">VKM Ac-1401</strain>
    </source>
</reference>
<evidence type="ECO:0000256" key="1">
    <source>
        <dbReference type="ARBA" id="ARBA00007689"/>
    </source>
</evidence>
<feature type="domain" description="YCII-related" evidence="2">
    <location>
        <begin position="29"/>
        <end position="109"/>
    </location>
</feature>
<evidence type="ECO:0000313" key="4">
    <source>
        <dbReference type="Proteomes" id="UP001142372"/>
    </source>
</evidence>
<dbReference type="RefSeq" id="WP_271176606.1">
    <property type="nucleotide sequence ID" value="NZ_BAAAJO010000005.1"/>
</dbReference>
<dbReference type="Proteomes" id="UP001142372">
    <property type="component" value="Unassembled WGS sequence"/>
</dbReference>
<reference evidence="3" key="1">
    <citation type="journal article" date="2014" name="Int. J. Syst. Evol. Microbiol.">
        <title>Complete genome sequence of Corynebacterium casei LMG S-19264T (=DSM 44701T), isolated from a smear-ripened cheese.</title>
        <authorList>
            <consortium name="US DOE Joint Genome Institute (JGI-PGF)"/>
            <person name="Walter F."/>
            <person name="Albersmeier A."/>
            <person name="Kalinowski J."/>
            <person name="Ruckert C."/>
        </authorList>
    </citation>
    <scope>NUCLEOTIDE SEQUENCE</scope>
    <source>
        <strain evidence="3">VKM Ac-1401</strain>
    </source>
</reference>
<comment type="similarity">
    <text evidence="1">Belongs to the YciI family.</text>
</comment>
<dbReference type="Pfam" id="PF03795">
    <property type="entry name" value="YCII"/>
    <property type="match status" value="1"/>
</dbReference>
<evidence type="ECO:0000313" key="3">
    <source>
        <dbReference type="EMBL" id="GLJ75928.1"/>
    </source>
</evidence>
<name>A0A9W6LZ67_9MICO</name>
<accession>A0A9W6LZ67</accession>
<proteinExistence type="inferred from homology"/>
<dbReference type="PANTHER" id="PTHR35174:SF3">
    <property type="entry name" value="BLL7171 PROTEIN"/>
    <property type="match status" value="1"/>
</dbReference>
<dbReference type="EMBL" id="BSEN01000006">
    <property type="protein sequence ID" value="GLJ75928.1"/>
    <property type="molecule type" value="Genomic_DNA"/>
</dbReference>
<dbReference type="InterPro" id="IPR011008">
    <property type="entry name" value="Dimeric_a/b-barrel"/>
</dbReference>
<dbReference type="Gene3D" id="3.30.70.1060">
    <property type="entry name" value="Dimeric alpha+beta barrel"/>
    <property type="match status" value="1"/>
</dbReference>
<sequence length="110" mass="12689">MQFLFLIRTDVDAEPYRAEDDNIEEWGAEVVARGKPTQGDRLRPIEEAKTVRLRHDRLDVTDGPFAEAKEWVAGYDLLECDSMEEAVGIAARHPMARFGRVEVREVWPFE</sequence>
<protein>
    <submittedName>
        <fullName evidence="3">Transcription initiation protein</fullName>
    </submittedName>
</protein>
<dbReference type="SUPFAM" id="SSF54909">
    <property type="entry name" value="Dimeric alpha+beta barrel"/>
    <property type="match status" value="1"/>
</dbReference>
<comment type="caution">
    <text evidence="3">The sequence shown here is derived from an EMBL/GenBank/DDBJ whole genome shotgun (WGS) entry which is preliminary data.</text>
</comment>